<feature type="compositionally biased region" description="Polar residues" evidence="1">
    <location>
        <begin position="166"/>
        <end position="175"/>
    </location>
</feature>
<dbReference type="Proteomes" id="UP000077069">
    <property type="component" value="Unassembled WGS sequence"/>
</dbReference>
<reference evidence="2 3" key="1">
    <citation type="submission" date="2016-05" db="EMBL/GenBank/DDBJ databases">
        <title>Comparative analysis of secretome profiles of manganese(II)-oxidizing ascomycete fungi.</title>
        <authorList>
            <consortium name="DOE Joint Genome Institute"/>
            <person name="Zeiner C.A."/>
            <person name="Purvine S.O."/>
            <person name="Zink E.M."/>
            <person name="Wu S."/>
            <person name="Pasa-Tolic L."/>
            <person name="Chaput D.L."/>
            <person name="Haridas S."/>
            <person name="Grigoriev I.V."/>
            <person name="Santelli C.M."/>
            <person name="Hansel C.M."/>
        </authorList>
    </citation>
    <scope>NUCLEOTIDE SEQUENCE [LARGE SCALE GENOMIC DNA]</scope>
    <source>
        <strain evidence="2 3">AP3s5-JAC2a</strain>
    </source>
</reference>
<dbReference type="GeneID" id="28762896"/>
<protein>
    <submittedName>
        <fullName evidence="2">Uncharacterized protein</fullName>
    </submittedName>
</protein>
<sequence>MDRKLPPLRQVVDMNGKPRETPAPLMASWTPINQQPRPEGPVSPRTRHANPQVNGQPSPPSHHQDRSENPTLPQDRTTAISSSTNSTHGGSSFDGHPAHFSPGEHQTAGKPINARQDSAVFPSATSQAPTTVLPGNTSQSTRSPELHHRSARDTAAHPLTPPSDPLSHQSYSRNVLTHPPAYGRPPAPPSIGSQQDAPNMNSQRRRERSDSDVNRTDAPPLPHTVLFNETNKMPPPPIPPSTLPSEPLTTEATSPPSSTHVLQQTPRHPQDASDNDEEVVKCPYCHDTWSHPPPDTEKFYPTPSLNFQDFNRNMTTLSTFSQTYQRERDASYTKWRDTHLRGHGHCNCTERQSGSKRKLEESVENTSPPSKSQKRDSESPPRISHLTPPPDQANGGTASGPFHVDPKPDPRLPDTIARVLGPYKPPRHDSDGMFHDVHGEGHRVKTEETAH</sequence>
<feature type="compositionally biased region" description="Low complexity" evidence="1">
    <location>
        <begin position="81"/>
        <end position="91"/>
    </location>
</feature>
<feature type="compositionally biased region" description="Polar residues" evidence="1">
    <location>
        <begin position="123"/>
        <end position="143"/>
    </location>
</feature>
<dbReference type="AlphaFoldDB" id="A0A177BYG0"/>
<proteinExistence type="predicted"/>
<evidence type="ECO:0000313" key="2">
    <source>
        <dbReference type="EMBL" id="OAG00393.1"/>
    </source>
</evidence>
<dbReference type="RefSeq" id="XP_018030758.1">
    <property type="nucleotide sequence ID" value="XM_018179410.1"/>
</dbReference>
<dbReference type="InParanoid" id="A0A177BYG0"/>
<feature type="region of interest" description="Disordered" evidence="1">
    <location>
        <begin position="1"/>
        <end position="277"/>
    </location>
</feature>
<feature type="compositionally biased region" description="Polar residues" evidence="1">
    <location>
        <begin position="69"/>
        <end position="80"/>
    </location>
</feature>
<organism evidence="2 3">
    <name type="scientific">Paraphaeosphaeria sporulosa</name>
    <dbReference type="NCBI Taxonomy" id="1460663"/>
    <lineage>
        <taxon>Eukaryota</taxon>
        <taxon>Fungi</taxon>
        <taxon>Dikarya</taxon>
        <taxon>Ascomycota</taxon>
        <taxon>Pezizomycotina</taxon>
        <taxon>Dothideomycetes</taxon>
        <taxon>Pleosporomycetidae</taxon>
        <taxon>Pleosporales</taxon>
        <taxon>Massarineae</taxon>
        <taxon>Didymosphaeriaceae</taxon>
        <taxon>Paraphaeosphaeria</taxon>
    </lineage>
</organism>
<evidence type="ECO:0000313" key="3">
    <source>
        <dbReference type="Proteomes" id="UP000077069"/>
    </source>
</evidence>
<evidence type="ECO:0000256" key="1">
    <source>
        <dbReference type="SAM" id="MobiDB-lite"/>
    </source>
</evidence>
<feature type="compositionally biased region" description="Polar residues" evidence="1">
    <location>
        <begin position="191"/>
        <end position="202"/>
    </location>
</feature>
<feature type="compositionally biased region" description="Basic and acidic residues" evidence="1">
    <location>
        <begin position="144"/>
        <end position="155"/>
    </location>
</feature>
<feature type="region of interest" description="Disordered" evidence="1">
    <location>
        <begin position="339"/>
        <end position="451"/>
    </location>
</feature>
<gene>
    <name evidence="2" type="ORF">CC84DRAFT_1168498</name>
</gene>
<keyword evidence="3" id="KW-1185">Reference proteome</keyword>
<name>A0A177BYG0_9PLEO</name>
<dbReference type="EMBL" id="KV441559">
    <property type="protein sequence ID" value="OAG00393.1"/>
    <property type="molecule type" value="Genomic_DNA"/>
</dbReference>
<accession>A0A177BYG0</accession>
<feature type="compositionally biased region" description="Basic and acidic residues" evidence="1">
    <location>
        <begin position="426"/>
        <end position="451"/>
    </location>
</feature>
<dbReference type="OrthoDB" id="3783147at2759"/>
<feature type="compositionally biased region" description="Polar residues" evidence="1">
    <location>
        <begin position="252"/>
        <end position="267"/>
    </location>
</feature>
<feature type="compositionally biased region" description="Pro residues" evidence="1">
    <location>
        <begin position="233"/>
        <end position="242"/>
    </location>
</feature>